<dbReference type="CDD" id="cd01854">
    <property type="entry name" value="YjeQ_EngC"/>
    <property type="match status" value="1"/>
</dbReference>
<comment type="subunit">
    <text evidence="10">Monomer. Associates with 30S ribosomal subunit, binds 16S rRNA.</text>
</comment>
<evidence type="ECO:0000256" key="8">
    <source>
        <dbReference type="ARBA" id="ARBA00022884"/>
    </source>
</evidence>
<dbReference type="AlphaFoldDB" id="A0A9Q3WNN6"/>
<keyword evidence="5 10" id="KW-0547">Nucleotide-binding</keyword>
<dbReference type="GO" id="GO:0003924">
    <property type="term" value="F:GTPase activity"/>
    <property type="evidence" value="ECO:0007669"/>
    <property type="project" value="UniProtKB-UniRule"/>
</dbReference>
<dbReference type="Pfam" id="PF03193">
    <property type="entry name" value="RsgA_GTPase"/>
    <property type="match status" value="1"/>
</dbReference>
<keyword evidence="8 10" id="KW-0694">RNA-binding</keyword>
<dbReference type="Gene3D" id="1.10.40.50">
    <property type="entry name" value="Probable gtpase engc, domain 3"/>
    <property type="match status" value="1"/>
</dbReference>
<name>A0A9Q3WNN6_9RHOB</name>
<dbReference type="InterPro" id="IPR010914">
    <property type="entry name" value="RsgA_GTPase_dom"/>
</dbReference>
<dbReference type="RefSeq" id="WP_234221267.1">
    <property type="nucleotide sequence ID" value="NZ_JAGQAF010000012.1"/>
</dbReference>
<evidence type="ECO:0000256" key="9">
    <source>
        <dbReference type="ARBA" id="ARBA00023134"/>
    </source>
</evidence>
<dbReference type="PANTHER" id="PTHR32120">
    <property type="entry name" value="SMALL RIBOSOMAL SUBUNIT BIOGENESIS GTPASE RSGA"/>
    <property type="match status" value="1"/>
</dbReference>
<feature type="binding site" evidence="10">
    <location>
        <position position="270"/>
    </location>
    <ligand>
        <name>Zn(2+)</name>
        <dbReference type="ChEBI" id="CHEBI:29105"/>
    </ligand>
</feature>
<dbReference type="SUPFAM" id="SSF52540">
    <property type="entry name" value="P-loop containing nucleoside triphosphate hydrolases"/>
    <property type="match status" value="1"/>
</dbReference>
<dbReference type="InterPro" id="IPR030378">
    <property type="entry name" value="G_CP_dom"/>
</dbReference>
<dbReference type="PANTHER" id="PTHR32120:SF10">
    <property type="entry name" value="SMALL RIBOSOMAL SUBUNIT BIOGENESIS GTPASE RSGA"/>
    <property type="match status" value="1"/>
</dbReference>
<comment type="caution">
    <text evidence="13">The sequence shown here is derived from an EMBL/GenBank/DDBJ whole genome shotgun (WGS) entry which is preliminary data.</text>
</comment>
<evidence type="ECO:0000256" key="6">
    <source>
        <dbReference type="ARBA" id="ARBA00022801"/>
    </source>
</evidence>
<organism evidence="13 14">
    <name type="scientific">Ruegeria pomeroyi</name>
    <dbReference type="NCBI Taxonomy" id="89184"/>
    <lineage>
        <taxon>Bacteria</taxon>
        <taxon>Pseudomonadati</taxon>
        <taxon>Pseudomonadota</taxon>
        <taxon>Alphaproteobacteria</taxon>
        <taxon>Rhodobacterales</taxon>
        <taxon>Roseobacteraceae</taxon>
        <taxon>Ruegeria</taxon>
    </lineage>
</organism>
<evidence type="ECO:0000256" key="10">
    <source>
        <dbReference type="HAMAP-Rule" id="MF_01820"/>
    </source>
</evidence>
<dbReference type="GO" id="GO:0005737">
    <property type="term" value="C:cytoplasm"/>
    <property type="evidence" value="ECO:0007669"/>
    <property type="project" value="UniProtKB-SubCell"/>
</dbReference>
<protein>
    <recommendedName>
        <fullName evidence="10">Small ribosomal subunit biogenesis GTPase RsgA</fullName>
        <ecNumber evidence="10">3.6.1.-</ecNumber>
    </recommendedName>
</protein>
<evidence type="ECO:0000256" key="3">
    <source>
        <dbReference type="ARBA" id="ARBA00022723"/>
    </source>
</evidence>
<evidence type="ECO:0000313" key="13">
    <source>
        <dbReference type="EMBL" id="MCE8539283.1"/>
    </source>
</evidence>
<dbReference type="InterPro" id="IPR004881">
    <property type="entry name" value="Ribosome_biogen_GTPase_RsgA"/>
</dbReference>
<dbReference type="Proteomes" id="UP000813672">
    <property type="component" value="Unassembled WGS sequence"/>
</dbReference>
<evidence type="ECO:0000256" key="1">
    <source>
        <dbReference type="ARBA" id="ARBA00022490"/>
    </source>
</evidence>
<evidence type="ECO:0000313" key="14">
    <source>
        <dbReference type="Proteomes" id="UP000813672"/>
    </source>
</evidence>
<evidence type="ECO:0000259" key="11">
    <source>
        <dbReference type="PROSITE" id="PS50936"/>
    </source>
</evidence>
<feature type="binding site" evidence="10">
    <location>
        <position position="277"/>
    </location>
    <ligand>
        <name>Zn(2+)</name>
        <dbReference type="ChEBI" id="CHEBI:29105"/>
    </ligand>
</feature>
<dbReference type="GO" id="GO:0005525">
    <property type="term" value="F:GTP binding"/>
    <property type="evidence" value="ECO:0007669"/>
    <property type="project" value="UniProtKB-UniRule"/>
</dbReference>
<dbReference type="InterPro" id="IPR027417">
    <property type="entry name" value="P-loop_NTPase"/>
</dbReference>
<feature type="domain" description="CP-type G" evidence="12">
    <location>
        <begin position="80"/>
        <end position="247"/>
    </location>
</feature>
<feature type="domain" description="EngC GTPase" evidence="11">
    <location>
        <begin position="99"/>
        <end position="245"/>
    </location>
</feature>
<dbReference type="HAMAP" id="MF_01820">
    <property type="entry name" value="GTPase_RsgA"/>
    <property type="match status" value="1"/>
</dbReference>
<comment type="function">
    <text evidence="10">One of several proteins that assist in the late maturation steps of the functional core of the 30S ribosomal subunit. Helps release RbfA from mature subunits. May play a role in the assembly of ribosomal proteins into the subunit. Circularly permuted GTPase that catalyzes slow GTP hydrolysis, GTPase activity is stimulated by the 30S ribosomal subunit.</text>
</comment>
<keyword evidence="2 10" id="KW-0690">Ribosome biogenesis</keyword>
<gene>
    <name evidence="10 13" type="primary">rsgA</name>
    <name evidence="13" type="ORF">KBY27_17645</name>
</gene>
<keyword evidence="1 10" id="KW-0963">Cytoplasm</keyword>
<dbReference type="PROSITE" id="PS51721">
    <property type="entry name" value="G_CP"/>
    <property type="match status" value="1"/>
</dbReference>
<dbReference type="NCBIfam" id="TIGR00157">
    <property type="entry name" value="ribosome small subunit-dependent GTPase A"/>
    <property type="match status" value="1"/>
</dbReference>
<evidence type="ECO:0000256" key="4">
    <source>
        <dbReference type="ARBA" id="ARBA00022730"/>
    </source>
</evidence>
<evidence type="ECO:0000259" key="12">
    <source>
        <dbReference type="PROSITE" id="PS51721"/>
    </source>
</evidence>
<keyword evidence="6 10" id="KW-0378">Hydrolase</keyword>
<proteinExistence type="inferred from homology"/>
<feature type="binding site" evidence="10">
    <location>
        <position position="275"/>
    </location>
    <ligand>
        <name>Zn(2+)</name>
        <dbReference type="ChEBI" id="CHEBI:29105"/>
    </ligand>
</feature>
<sequence>MSLTLPDLGWSSFFAAQAAAHSGCTPYRLTAIHRSTLTGLSPEGEHTLMTSPDQSTGTFAVGDWVLADPEHRVRHLLDRRSLLKRRAAGTGAEAQLIAANVDVLFITSSCNADFNLPRLERYLALAHQAGCYPVVLLTKADTCTAPRTYVARAEALAPFLTVLAVNALDPADLDQVLSWCPSGQTGALVGSSGVGKTTLMNSLTGTQEATAGIREDDAKGRHTTTARALRRMVNGGWLVDTPGMRALRLLDAGDGIDEVFQDLSDLAASCRFSDCGHDSEPGCAIQAAIAVGTLEPARLDRWRKLRREDARNSESVAEARSRDKAFGKMVRAVMRDKQGRSKS</sequence>
<dbReference type="GO" id="GO:0046872">
    <property type="term" value="F:metal ion binding"/>
    <property type="evidence" value="ECO:0007669"/>
    <property type="project" value="UniProtKB-KW"/>
</dbReference>
<dbReference type="GO" id="GO:0042274">
    <property type="term" value="P:ribosomal small subunit biogenesis"/>
    <property type="evidence" value="ECO:0007669"/>
    <property type="project" value="UniProtKB-UniRule"/>
</dbReference>
<comment type="subcellular location">
    <subcellularLocation>
        <location evidence="10">Cytoplasm</location>
    </subcellularLocation>
</comment>
<keyword evidence="4 10" id="KW-0699">rRNA-binding</keyword>
<comment type="cofactor">
    <cofactor evidence="10">
        <name>Zn(2+)</name>
        <dbReference type="ChEBI" id="CHEBI:29105"/>
    </cofactor>
    <text evidence="10">Binds 1 zinc ion per subunit.</text>
</comment>
<evidence type="ECO:0000256" key="5">
    <source>
        <dbReference type="ARBA" id="ARBA00022741"/>
    </source>
</evidence>
<dbReference type="PROSITE" id="PS50936">
    <property type="entry name" value="ENGC_GTPASE"/>
    <property type="match status" value="1"/>
</dbReference>
<comment type="similarity">
    <text evidence="10">Belongs to the TRAFAC class YlqF/YawG GTPase family. RsgA subfamily.</text>
</comment>
<dbReference type="EMBL" id="JAGQAF010000012">
    <property type="protein sequence ID" value="MCE8539283.1"/>
    <property type="molecule type" value="Genomic_DNA"/>
</dbReference>
<reference evidence="13" key="1">
    <citation type="journal article" date="2021" name="Environ. Microbiol.">
        <title>Cryptic niche differentiation of novel sediment ecotypes of Rugeria pomeroyi correlates with nitrate respiration.</title>
        <authorList>
            <person name="Lin X."/>
            <person name="McNichol J."/>
            <person name="Chu X."/>
            <person name="Qian Y."/>
            <person name="Luo H."/>
        </authorList>
    </citation>
    <scope>NUCLEOTIDE SEQUENCE</scope>
    <source>
        <strain evidence="13">SZCCDBB064</strain>
    </source>
</reference>
<dbReference type="GO" id="GO:0019843">
    <property type="term" value="F:rRNA binding"/>
    <property type="evidence" value="ECO:0007669"/>
    <property type="project" value="UniProtKB-KW"/>
</dbReference>
<evidence type="ECO:0000256" key="7">
    <source>
        <dbReference type="ARBA" id="ARBA00022833"/>
    </source>
</evidence>
<evidence type="ECO:0000256" key="2">
    <source>
        <dbReference type="ARBA" id="ARBA00022517"/>
    </source>
</evidence>
<feature type="binding site" evidence="10">
    <location>
        <begin position="138"/>
        <end position="141"/>
    </location>
    <ligand>
        <name>GTP</name>
        <dbReference type="ChEBI" id="CHEBI:37565"/>
    </ligand>
</feature>
<feature type="binding site" evidence="10">
    <location>
        <begin position="190"/>
        <end position="198"/>
    </location>
    <ligand>
        <name>GTP</name>
        <dbReference type="ChEBI" id="CHEBI:37565"/>
    </ligand>
</feature>
<keyword evidence="7 10" id="KW-0862">Zinc</keyword>
<dbReference type="Gene3D" id="3.40.50.300">
    <property type="entry name" value="P-loop containing nucleotide triphosphate hydrolases"/>
    <property type="match status" value="1"/>
</dbReference>
<dbReference type="EC" id="3.6.1.-" evidence="10"/>
<keyword evidence="3 10" id="KW-0479">Metal-binding</keyword>
<accession>A0A9Q3WNN6</accession>
<feature type="binding site" evidence="10">
    <location>
        <position position="283"/>
    </location>
    <ligand>
        <name>Zn(2+)</name>
        <dbReference type="ChEBI" id="CHEBI:29105"/>
    </ligand>
</feature>
<keyword evidence="9 10" id="KW-0342">GTP-binding</keyword>